<reference evidence="2 3" key="1">
    <citation type="journal article" date="2024" name="G3 (Bethesda)">
        <title>Genome assembly of Hibiscus sabdariffa L. provides insights into metabolisms of medicinal natural products.</title>
        <authorList>
            <person name="Kim T."/>
        </authorList>
    </citation>
    <scope>NUCLEOTIDE SEQUENCE [LARGE SCALE GENOMIC DNA]</scope>
    <source>
        <strain evidence="2">TK-2024</strain>
        <tissue evidence="2">Old leaves</tissue>
    </source>
</reference>
<organism evidence="2 3">
    <name type="scientific">Hibiscus sabdariffa</name>
    <name type="common">roselle</name>
    <dbReference type="NCBI Taxonomy" id="183260"/>
    <lineage>
        <taxon>Eukaryota</taxon>
        <taxon>Viridiplantae</taxon>
        <taxon>Streptophyta</taxon>
        <taxon>Embryophyta</taxon>
        <taxon>Tracheophyta</taxon>
        <taxon>Spermatophyta</taxon>
        <taxon>Magnoliopsida</taxon>
        <taxon>eudicotyledons</taxon>
        <taxon>Gunneridae</taxon>
        <taxon>Pentapetalae</taxon>
        <taxon>rosids</taxon>
        <taxon>malvids</taxon>
        <taxon>Malvales</taxon>
        <taxon>Malvaceae</taxon>
        <taxon>Malvoideae</taxon>
        <taxon>Hibiscus</taxon>
    </lineage>
</organism>
<evidence type="ECO:0000256" key="1">
    <source>
        <dbReference type="SAM" id="MobiDB-lite"/>
    </source>
</evidence>
<dbReference type="Proteomes" id="UP001396334">
    <property type="component" value="Unassembled WGS sequence"/>
</dbReference>
<evidence type="ECO:0000313" key="3">
    <source>
        <dbReference type="Proteomes" id="UP001396334"/>
    </source>
</evidence>
<name>A0ABR2U557_9ROSI</name>
<keyword evidence="3" id="KW-1185">Reference proteome</keyword>
<sequence length="178" mass="20211">MPNEWYTPLEVPGNRLPKTGSRRKLLNVRGACSRLMTFKTRQGSNYGIGRGRVGEPAMADLSKIRHISCQPRFSRRGRRFSAKPRQQIVPPGQERVNLMPRKLPKLDLKPMRKEDNLDFFAEGYQVQERQAVTGLRDKPVTQHDALPNSEDQPRLSARAGPVASLPRHPLCHPVRADC</sequence>
<evidence type="ECO:0000313" key="2">
    <source>
        <dbReference type="EMBL" id="KAK9044774.1"/>
    </source>
</evidence>
<feature type="region of interest" description="Disordered" evidence="1">
    <location>
        <begin position="134"/>
        <end position="162"/>
    </location>
</feature>
<proteinExistence type="predicted"/>
<protein>
    <submittedName>
        <fullName evidence="2">Uncharacterized protein</fullName>
    </submittedName>
</protein>
<gene>
    <name evidence="2" type="ORF">V6N11_058666</name>
</gene>
<accession>A0ABR2U557</accession>
<dbReference type="EMBL" id="JBBPBN010000002">
    <property type="protein sequence ID" value="KAK9044774.1"/>
    <property type="molecule type" value="Genomic_DNA"/>
</dbReference>
<comment type="caution">
    <text evidence="2">The sequence shown here is derived from an EMBL/GenBank/DDBJ whole genome shotgun (WGS) entry which is preliminary data.</text>
</comment>